<keyword evidence="6 8" id="KW-0238">DNA-binding</keyword>
<evidence type="ECO:0000256" key="7">
    <source>
        <dbReference type="ARBA" id="ARBA00023306"/>
    </source>
</evidence>
<comment type="similarity">
    <text evidence="8">Belongs to the RacA family.</text>
</comment>
<dbReference type="Proteomes" id="UP001231362">
    <property type="component" value="Unassembled WGS sequence"/>
</dbReference>
<evidence type="ECO:0000256" key="1">
    <source>
        <dbReference type="ARBA" id="ARBA00022490"/>
    </source>
</evidence>
<dbReference type="Pfam" id="PF13411">
    <property type="entry name" value="MerR_1"/>
    <property type="match status" value="1"/>
</dbReference>
<dbReference type="HAMAP" id="MF_01170">
    <property type="entry name" value="RacA"/>
    <property type="match status" value="1"/>
</dbReference>
<dbReference type="InterPro" id="IPR000551">
    <property type="entry name" value="MerR-type_HTH_dom"/>
</dbReference>
<protein>
    <recommendedName>
        <fullName evidence="8">Chromosome-anchoring protein RacA</fullName>
    </recommendedName>
</protein>
<evidence type="ECO:0000256" key="8">
    <source>
        <dbReference type="HAMAP-Rule" id="MF_01170"/>
    </source>
</evidence>
<evidence type="ECO:0000313" key="11">
    <source>
        <dbReference type="Proteomes" id="UP001231362"/>
    </source>
</evidence>
<keyword evidence="3 8" id="KW-0159">Chromosome partition</keyword>
<accession>A0ABT9V0X1</accession>
<reference evidence="10 11" key="1">
    <citation type="submission" date="2023-07" db="EMBL/GenBank/DDBJ databases">
        <title>Genomic Encyclopedia of Type Strains, Phase IV (KMG-IV): sequencing the most valuable type-strain genomes for metagenomic binning, comparative biology and taxonomic classification.</title>
        <authorList>
            <person name="Goeker M."/>
        </authorList>
    </citation>
    <scope>NUCLEOTIDE SEQUENCE [LARGE SCALE GENOMIC DNA]</scope>
    <source>
        <strain evidence="10 11">DSM 23948</strain>
    </source>
</reference>
<evidence type="ECO:0000256" key="5">
    <source>
        <dbReference type="ARBA" id="ARBA00023054"/>
    </source>
</evidence>
<sequence length="166" mass="19556">MNTGAVSKLLGVSSSTIQRWVKHLGLEMERNEFGHFIYTEEDISMLKEFKEQIQKGVPVQEIQIKRQTRRGSVKVQERPIGHLQLLERIKRMERALDDKADSVVTYQLLQHRREIEELRNQIQQLQQLIDKNLSIHEEPPSTPTHLKPSEPIKHKKKMRIRSLFGF</sequence>
<evidence type="ECO:0000256" key="6">
    <source>
        <dbReference type="ARBA" id="ARBA00023125"/>
    </source>
</evidence>
<evidence type="ECO:0000259" key="9">
    <source>
        <dbReference type="Pfam" id="PF13411"/>
    </source>
</evidence>
<dbReference type="InterPro" id="IPR009061">
    <property type="entry name" value="DNA-bd_dom_put_sf"/>
</dbReference>
<evidence type="ECO:0000256" key="2">
    <source>
        <dbReference type="ARBA" id="ARBA00022618"/>
    </source>
</evidence>
<comment type="subcellular location">
    <subcellularLocation>
        <location evidence="8">Cytoplasm</location>
    </subcellularLocation>
    <text evidence="8">Localizes to cell poles and nucleoid.</text>
</comment>
<keyword evidence="5 8" id="KW-0175">Coiled coil</keyword>
<organism evidence="10 11">
    <name type="scientific">Anoxybacillus andreesenii</name>
    <dbReference type="NCBI Taxonomy" id="1325932"/>
    <lineage>
        <taxon>Bacteria</taxon>
        <taxon>Bacillati</taxon>
        <taxon>Bacillota</taxon>
        <taxon>Bacilli</taxon>
        <taxon>Bacillales</taxon>
        <taxon>Anoxybacillaceae</taxon>
        <taxon>Anoxybacillus</taxon>
    </lineage>
</organism>
<evidence type="ECO:0000313" key="10">
    <source>
        <dbReference type="EMBL" id="MDQ0154595.1"/>
    </source>
</evidence>
<keyword evidence="7 8" id="KW-0131">Cell cycle</keyword>
<dbReference type="Gene3D" id="1.10.1660.10">
    <property type="match status" value="1"/>
</dbReference>
<keyword evidence="2 8" id="KW-0132">Cell division</keyword>
<gene>
    <name evidence="8" type="primary">racA</name>
    <name evidence="10" type="ORF">J2S07_000899</name>
</gene>
<comment type="function">
    <text evidence="8">Required for the formation of axial filaments and for anchoring the origin regions at the cell poles in sporulating cells, thus ensuring proper chromosome segregation in the prespore. Binds in a dispersed manner throughout the chromosome but preferentially to sites clustered in the origin portion of the chromosome, causing condensation of the chromosome and its remodeling into an elongated, anchored structure.</text>
</comment>
<evidence type="ECO:0000256" key="3">
    <source>
        <dbReference type="ARBA" id="ARBA00022829"/>
    </source>
</evidence>
<feature type="coiled-coil region" evidence="8">
    <location>
        <begin position="108"/>
        <end position="135"/>
    </location>
</feature>
<comment type="caution">
    <text evidence="10">The sequence shown here is derived from an EMBL/GenBank/DDBJ whole genome shotgun (WGS) entry which is preliminary data.</text>
</comment>
<dbReference type="SUPFAM" id="SSF46955">
    <property type="entry name" value="Putative DNA-binding domain"/>
    <property type="match status" value="1"/>
</dbReference>
<dbReference type="RefSeq" id="WP_307149198.1">
    <property type="nucleotide sequence ID" value="NZ_JAUSTU010000003.1"/>
</dbReference>
<proteinExistence type="inferred from homology"/>
<keyword evidence="11" id="KW-1185">Reference proteome</keyword>
<dbReference type="InterPro" id="IPR023522">
    <property type="entry name" value="Chrosome_anchoring_RacA"/>
</dbReference>
<evidence type="ECO:0000256" key="4">
    <source>
        <dbReference type="ARBA" id="ARBA00022969"/>
    </source>
</evidence>
<feature type="domain" description="HTH merR-type" evidence="9">
    <location>
        <begin position="1"/>
        <end position="63"/>
    </location>
</feature>
<feature type="DNA-binding region" description="H-T-H motif" evidence="8">
    <location>
        <begin position="3"/>
        <end position="23"/>
    </location>
</feature>
<dbReference type="EMBL" id="JAUSTU010000003">
    <property type="protein sequence ID" value="MDQ0154595.1"/>
    <property type="molecule type" value="Genomic_DNA"/>
</dbReference>
<name>A0ABT9V0X1_9BACL</name>
<keyword evidence="1 8" id="KW-0963">Cytoplasm</keyword>
<keyword evidence="4 8" id="KW-0749">Sporulation</keyword>